<evidence type="ECO:0008006" key="4">
    <source>
        <dbReference type="Google" id="ProtNLM"/>
    </source>
</evidence>
<proteinExistence type="predicted"/>
<feature type="region of interest" description="Disordered" evidence="1">
    <location>
        <begin position="69"/>
        <end position="118"/>
    </location>
</feature>
<gene>
    <name evidence="2" type="ORF">GCM10023209_31990</name>
</gene>
<dbReference type="Proteomes" id="UP001499910">
    <property type="component" value="Unassembled WGS sequence"/>
</dbReference>
<evidence type="ECO:0000256" key="1">
    <source>
        <dbReference type="SAM" id="MobiDB-lite"/>
    </source>
</evidence>
<dbReference type="RefSeq" id="WP_259552241.1">
    <property type="nucleotide sequence ID" value="NZ_BAABHW010000005.1"/>
</dbReference>
<organism evidence="2 3">
    <name type="scientific">[Roseibacterium] beibuensis</name>
    <dbReference type="NCBI Taxonomy" id="1193142"/>
    <lineage>
        <taxon>Bacteria</taxon>
        <taxon>Pseudomonadati</taxon>
        <taxon>Pseudomonadota</taxon>
        <taxon>Alphaproteobacteria</taxon>
        <taxon>Rhodobacterales</taxon>
        <taxon>Roseobacteraceae</taxon>
        <taxon>Roseicyclus</taxon>
    </lineage>
</organism>
<feature type="region of interest" description="Disordered" evidence="1">
    <location>
        <begin position="1"/>
        <end position="20"/>
    </location>
</feature>
<evidence type="ECO:0000313" key="3">
    <source>
        <dbReference type="Proteomes" id="UP001499910"/>
    </source>
</evidence>
<sequence length="118" mass="13094">MFNFFRGGAKPAPKSESQRDRFKRLVRELNEMIDAMPTKPRVMIDLETGQIVPEVPDQFQDEALALPKPDAATAPEVKPDARTELKPNVPQPRVPAARVPEPRVGQPRAGAAKENEEA</sequence>
<accession>A0ABP9LLY4</accession>
<dbReference type="EMBL" id="BAABHW010000005">
    <property type="protein sequence ID" value="GAA5079567.1"/>
    <property type="molecule type" value="Genomic_DNA"/>
</dbReference>
<protein>
    <recommendedName>
        <fullName evidence="4">Signal recognition particle-docking protein FtsY</fullName>
    </recommendedName>
</protein>
<name>A0ABP9LLY4_9RHOB</name>
<feature type="compositionally biased region" description="Low complexity" evidence="1">
    <location>
        <begin position="94"/>
        <end position="104"/>
    </location>
</feature>
<keyword evidence="3" id="KW-1185">Reference proteome</keyword>
<evidence type="ECO:0000313" key="2">
    <source>
        <dbReference type="EMBL" id="GAA5079567.1"/>
    </source>
</evidence>
<comment type="caution">
    <text evidence="2">The sequence shown here is derived from an EMBL/GenBank/DDBJ whole genome shotgun (WGS) entry which is preliminary data.</text>
</comment>
<reference evidence="3" key="1">
    <citation type="journal article" date="2019" name="Int. J. Syst. Evol. Microbiol.">
        <title>The Global Catalogue of Microorganisms (GCM) 10K type strain sequencing project: providing services to taxonomists for standard genome sequencing and annotation.</title>
        <authorList>
            <consortium name="The Broad Institute Genomics Platform"/>
            <consortium name="The Broad Institute Genome Sequencing Center for Infectious Disease"/>
            <person name="Wu L."/>
            <person name="Ma J."/>
        </authorList>
    </citation>
    <scope>NUCLEOTIDE SEQUENCE [LARGE SCALE GENOMIC DNA]</scope>
    <source>
        <strain evidence="3">JCM 18015</strain>
    </source>
</reference>